<dbReference type="Proteomes" id="UP001464891">
    <property type="component" value="Unassembled WGS sequence"/>
</dbReference>
<evidence type="ECO:0000259" key="2">
    <source>
        <dbReference type="PROSITE" id="PS51746"/>
    </source>
</evidence>
<dbReference type="SMART" id="SM00332">
    <property type="entry name" value="PP2Cc"/>
    <property type="match status" value="1"/>
</dbReference>
<dbReference type="InterPro" id="IPR001932">
    <property type="entry name" value="PPM-type_phosphatase-like_dom"/>
</dbReference>
<dbReference type="SMART" id="SM00331">
    <property type="entry name" value="PP2C_SIG"/>
    <property type="match status" value="1"/>
</dbReference>
<dbReference type="EMBL" id="JAMPKM010000001">
    <property type="protein sequence ID" value="MEP0815743.1"/>
    <property type="molecule type" value="Genomic_DNA"/>
</dbReference>
<name>A0ABV0J1V2_9CYAN</name>
<organism evidence="3 4">
    <name type="scientific">Trichocoleus desertorum GB2-A4</name>
    <dbReference type="NCBI Taxonomy" id="2933944"/>
    <lineage>
        <taxon>Bacteria</taxon>
        <taxon>Bacillati</taxon>
        <taxon>Cyanobacteriota</taxon>
        <taxon>Cyanophyceae</taxon>
        <taxon>Leptolyngbyales</taxon>
        <taxon>Trichocoleusaceae</taxon>
        <taxon>Trichocoleus</taxon>
    </lineage>
</organism>
<dbReference type="CDD" id="cd00143">
    <property type="entry name" value="PP2Cc"/>
    <property type="match status" value="1"/>
</dbReference>
<feature type="region of interest" description="Disordered" evidence="1">
    <location>
        <begin position="372"/>
        <end position="403"/>
    </location>
</feature>
<dbReference type="InterPro" id="IPR036457">
    <property type="entry name" value="PPM-type-like_dom_sf"/>
</dbReference>
<evidence type="ECO:0000313" key="3">
    <source>
        <dbReference type="EMBL" id="MEP0815743.1"/>
    </source>
</evidence>
<dbReference type="Pfam" id="PF12773">
    <property type="entry name" value="DZR"/>
    <property type="match status" value="1"/>
</dbReference>
<protein>
    <submittedName>
        <fullName evidence="3">Serine/threonine phosphatase</fullName>
    </submittedName>
</protein>
<dbReference type="Pfam" id="PF13672">
    <property type="entry name" value="PP2C_2"/>
    <property type="match status" value="1"/>
</dbReference>
<feature type="compositionally biased region" description="Polar residues" evidence="1">
    <location>
        <begin position="372"/>
        <end position="390"/>
    </location>
</feature>
<dbReference type="RefSeq" id="WP_190431282.1">
    <property type="nucleotide sequence ID" value="NZ_JAMPKM010000001.1"/>
</dbReference>
<evidence type="ECO:0000256" key="1">
    <source>
        <dbReference type="SAM" id="MobiDB-lite"/>
    </source>
</evidence>
<dbReference type="PANTHER" id="PTHR47992">
    <property type="entry name" value="PROTEIN PHOSPHATASE"/>
    <property type="match status" value="1"/>
</dbReference>
<proteinExistence type="predicted"/>
<gene>
    <name evidence="3" type="ORF">NC998_01375</name>
</gene>
<dbReference type="InterPro" id="IPR015655">
    <property type="entry name" value="PP2C"/>
</dbReference>
<evidence type="ECO:0000313" key="4">
    <source>
        <dbReference type="Proteomes" id="UP001464891"/>
    </source>
</evidence>
<feature type="compositionally biased region" description="Low complexity" evidence="1">
    <location>
        <begin position="128"/>
        <end position="146"/>
    </location>
</feature>
<dbReference type="InterPro" id="IPR025874">
    <property type="entry name" value="DZR"/>
</dbReference>
<dbReference type="Gene3D" id="3.60.40.10">
    <property type="entry name" value="PPM-type phosphatase domain"/>
    <property type="match status" value="1"/>
</dbReference>
<sequence length="702" mass="77602">MLVCPQCQFENSDTNNFCQKCGTSLTQKTCPDCGSSVPFELKQCQTCGATTATVWQAIVCGQTAIKVDSVSTWGYLDSNQRYQLLEPWPTQNGAQQGVAIKVLDCQPFQMSLLETLFYQVYSGSDAQPPSETTASSPITSEATSETTPEEMVDPEAIATSTASNAMPSEDTTALAIPAIAEPYLALQAEFYHTLPGVHDAWQQDHQSVLLLEDRSHLPLLADLWRDSAISPLQILYWLREISEIWDVLAAWNCCQSLLEISNLRVDEDQVFCLQRLYGDIEGSLPTLQDLGKLWQGLFEQSQRTQIAALALLIRDLQEGSIQTTDQLRSRLQAIAQELQSTFTAPMMNPEFSDPNFMDAGKVGPVSHAPAETTTVATNSSSESSNNPLIQLSTLSDTDDSSADDAPTVVLPMQLVNLEDAGRTDIGRQREHNEDYFGIHTELKKIESPQGRTMQGKGLYILCDGMGGHAGGEVASAMAVDTLRHYFQTRWLEPQNSDNSERREPPLPSEAEIREAVRLANLAIYDINQEDARSGSGRMGTTLVLVLIQGTTAVVAHVGDSRLYRLSRRQGLEQVTVDHEVGQREIQRGVEPEIAYARPDAYQLTQALGPRDENFINPDVQFIDLTEDTLLLLCSDGLSDHDLLETHWRTHLEPLLSSQSNLERGVNQLIDLANQYNGHDNITAIAIRVRVRPNLAQLRQSAA</sequence>
<feature type="domain" description="PPM-type phosphatase" evidence="2">
    <location>
        <begin position="419"/>
        <end position="688"/>
    </location>
</feature>
<reference evidence="3 4" key="1">
    <citation type="submission" date="2022-04" db="EMBL/GenBank/DDBJ databases">
        <title>Positive selection, recombination, and allopatry shape intraspecific diversity of widespread and dominant cyanobacteria.</title>
        <authorList>
            <person name="Wei J."/>
            <person name="Shu W."/>
            <person name="Hu C."/>
        </authorList>
    </citation>
    <scope>NUCLEOTIDE SEQUENCE [LARGE SCALE GENOMIC DNA]</scope>
    <source>
        <strain evidence="3 4">GB2-A4</strain>
    </source>
</reference>
<dbReference type="PROSITE" id="PS51746">
    <property type="entry name" value="PPM_2"/>
    <property type="match status" value="1"/>
</dbReference>
<comment type="caution">
    <text evidence="3">The sequence shown here is derived from an EMBL/GenBank/DDBJ whole genome shotgun (WGS) entry which is preliminary data.</text>
</comment>
<dbReference type="SUPFAM" id="SSF81606">
    <property type="entry name" value="PP2C-like"/>
    <property type="match status" value="1"/>
</dbReference>
<keyword evidence="4" id="KW-1185">Reference proteome</keyword>
<feature type="region of interest" description="Disordered" evidence="1">
    <location>
        <begin position="128"/>
        <end position="152"/>
    </location>
</feature>
<dbReference type="NCBIfam" id="NF011149">
    <property type="entry name" value="PRK14559.1"/>
    <property type="match status" value="1"/>
</dbReference>
<accession>A0ABV0J1V2</accession>